<reference evidence="1" key="1">
    <citation type="submission" date="2022-11" db="EMBL/GenBank/DDBJ databases">
        <title>Genome Sequence of Nemania bipapillata.</title>
        <authorList>
            <person name="Buettner E."/>
        </authorList>
    </citation>
    <scope>NUCLEOTIDE SEQUENCE</scope>
    <source>
        <strain evidence="1">CP14</strain>
    </source>
</reference>
<sequence>MEAQELTRQKDAVEGRDGEGEPRRSDATSTTDPDIEKSNRSSGSHWGSEPGFEHIDGDVEGCGYNETTVDIIAVPCIGASPIDTWARDPLSEGYFALPPPTELEKFSTVKELPASSVLTPTINRVLPKASHIWIRQGIRKEVSTARIMLYRHRELAEGMTIETAADDLIEQVMKMRAGLKTARPIFFICHSIGGLVVKLALVKARDSENLRSLIELRLWTFYETVDSQLSGLGSGDFDEVHFSAPITSIKSGLIGSRSEQALSLESDHAHCASFGPQNLSIMHSYLYDLGEAVHVLPTTSKSLPNSGDQELDEDDPAGRSRKDRVGRASTLQDFTAGFSRPNAAKRKFMWIHLPFNNPHWVKGIFDKLSESQNRSPRDFISPFLRRNIIKRRIKHGRARPVPKDIAELESLESRVIWQYIGHDHPLNSRRTLDQYGYPALQDTWARDDDQMLYKLTKQRIMDPLKRKRDMYHTGEDRPSAVSPASRLASPSDKLTKTEDTNRLEDTDTDLEDDIINGNVLMVDQLWLWAVDNNTLTTFFPKRESRPIEGPLFQQADLRNSIYNELNGDLTGRCENALDLAAFITLHAVTVLLDRSSHPDLEIFRIFEEAIGILTERMTSSLKAFRMQSHTKIDVDSDDSDADDNRSEAIKKRHKRELEQAERQNRENTSAVLELRDMEDELHTLLNLFTEQQDTIKLMKTSYEKSELQACTECGREYLKEALRRLEEYEKQARDMLARVDGTRKDYEKLQEMIQRQAQVDEVRWSRLQAELASSQNLSVMIFTTFTVIFLPLSFFTSLFGMNTQEWGGRPQQLPQSQAHRGHIPYVGNSPFPLSPSHFPLSFPPSLHFYYA</sequence>
<dbReference type="EMBL" id="JAPESX010002396">
    <property type="protein sequence ID" value="KAJ8107975.1"/>
    <property type="molecule type" value="Genomic_DNA"/>
</dbReference>
<protein>
    <submittedName>
        <fullName evidence="1">Uncharacterized protein</fullName>
    </submittedName>
</protein>
<name>A0ACC2HYL9_9PEZI</name>
<evidence type="ECO:0000313" key="2">
    <source>
        <dbReference type="Proteomes" id="UP001153334"/>
    </source>
</evidence>
<keyword evidence="2" id="KW-1185">Reference proteome</keyword>
<organism evidence="1 2">
    <name type="scientific">Nemania bipapillata</name>
    <dbReference type="NCBI Taxonomy" id="110536"/>
    <lineage>
        <taxon>Eukaryota</taxon>
        <taxon>Fungi</taxon>
        <taxon>Dikarya</taxon>
        <taxon>Ascomycota</taxon>
        <taxon>Pezizomycotina</taxon>
        <taxon>Sordariomycetes</taxon>
        <taxon>Xylariomycetidae</taxon>
        <taxon>Xylariales</taxon>
        <taxon>Xylariaceae</taxon>
        <taxon>Nemania</taxon>
    </lineage>
</organism>
<evidence type="ECO:0000313" key="1">
    <source>
        <dbReference type="EMBL" id="KAJ8107975.1"/>
    </source>
</evidence>
<proteinExistence type="predicted"/>
<comment type="caution">
    <text evidence="1">The sequence shown here is derived from an EMBL/GenBank/DDBJ whole genome shotgun (WGS) entry which is preliminary data.</text>
</comment>
<dbReference type="Proteomes" id="UP001153334">
    <property type="component" value="Unassembled WGS sequence"/>
</dbReference>
<accession>A0ACC2HYL9</accession>
<gene>
    <name evidence="1" type="ORF">ONZ43_g6565</name>
</gene>